<gene>
    <name evidence="3" type="ORF">BJ970_007160</name>
</gene>
<dbReference type="RefSeq" id="WP_184732004.1">
    <property type="nucleotide sequence ID" value="NZ_JACHIW010000002.1"/>
</dbReference>
<evidence type="ECO:0000313" key="4">
    <source>
        <dbReference type="Proteomes" id="UP000584374"/>
    </source>
</evidence>
<comment type="caution">
    <text evidence="3">The sequence shown here is derived from an EMBL/GenBank/DDBJ whole genome shotgun (WGS) entry which is preliminary data.</text>
</comment>
<feature type="domain" description="DUF6879" evidence="2">
    <location>
        <begin position="11"/>
        <end position="178"/>
    </location>
</feature>
<keyword evidence="4" id="KW-1185">Reference proteome</keyword>
<protein>
    <recommendedName>
        <fullName evidence="2">DUF6879 domain-containing protein</fullName>
    </recommendedName>
</protein>
<evidence type="ECO:0000313" key="3">
    <source>
        <dbReference type="EMBL" id="MBB5159561.1"/>
    </source>
</evidence>
<dbReference type="Pfam" id="PF21806">
    <property type="entry name" value="DUF6879"/>
    <property type="match status" value="1"/>
</dbReference>
<proteinExistence type="predicted"/>
<dbReference type="AlphaFoldDB" id="A0A840QHD3"/>
<feature type="region of interest" description="Disordered" evidence="1">
    <location>
        <begin position="182"/>
        <end position="203"/>
    </location>
</feature>
<evidence type="ECO:0000256" key="1">
    <source>
        <dbReference type="SAM" id="MobiDB-lite"/>
    </source>
</evidence>
<sequence length="203" mass="23471">MGRSFTSLADDEFNRLFLDFRYTAYRLETLQRYEVSYEQAEFDRFLAGEARGEFPGIADWIGGTVTKAVSAGKRMHRVHVVQEPLSDYVRFECAWAYEHTSRAGEEIRIISVARDEWPAGLPKFDYWLFDSSQLVAMYYEDDGKFISAEIVDDPKRVVQANYWRDAAVEASIPYREFASPFDPQFRNKQDRSRQAEAIGNASA</sequence>
<organism evidence="3 4">
    <name type="scientific">Saccharopolyspora phatthalungensis</name>
    <dbReference type="NCBI Taxonomy" id="664693"/>
    <lineage>
        <taxon>Bacteria</taxon>
        <taxon>Bacillati</taxon>
        <taxon>Actinomycetota</taxon>
        <taxon>Actinomycetes</taxon>
        <taxon>Pseudonocardiales</taxon>
        <taxon>Pseudonocardiaceae</taxon>
        <taxon>Saccharopolyspora</taxon>
    </lineage>
</organism>
<feature type="compositionally biased region" description="Basic and acidic residues" evidence="1">
    <location>
        <begin position="185"/>
        <end position="194"/>
    </location>
</feature>
<evidence type="ECO:0000259" key="2">
    <source>
        <dbReference type="Pfam" id="PF21806"/>
    </source>
</evidence>
<dbReference type="Proteomes" id="UP000584374">
    <property type="component" value="Unassembled WGS sequence"/>
</dbReference>
<dbReference type="InterPro" id="IPR049244">
    <property type="entry name" value="DUF6879"/>
</dbReference>
<accession>A0A840QHD3</accession>
<name>A0A840QHD3_9PSEU</name>
<reference evidence="3 4" key="1">
    <citation type="submission" date="2020-08" db="EMBL/GenBank/DDBJ databases">
        <title>Sequencing the genomes of 1000 actinobacteria strains.</title>
        <authorList>
            <person name="Klenk H.-P."/>
        </authorList>
    </citation>
    <scope>NUCLEOTIDE SEQUENCE [LARGE SCALE GENOMIC DNA]</scope>
    <source>
        <strain evidence="3 4">DSM 45584</strain>
    </source>
</reference>
<dbReference type="EMBL" id="JACHIW010000002">
    <property type="protein sequence ID" value="MBB5159561.1"/>
    <property type="molecule type" value="Genomic_DNA"/>
</dbReference>